<dbReference type="KEGG" id="serj:SGUI_2064"/>
<organism evidence="4 5">
    <name type="scientific">Serinicoccus hydrothermalis</name>
    <dbReference type="NCBI Taxonomy" id="1758689"/>
    <lineage>
        <taxon>Bacteria</taxon>
        <taxon>Bacillati</taxon>
        <taxon>Actinomycetota</taxon>
        <taxon>Actinomycetes</taxon>
        <taxon>Micrococcales</taxon>
        <taxon>Ornithinimicrobiaceae</taxon>
        <taxon>Serinicoccus</taxon>
    </lineage>
</organism>
<dbReference type="OrthoDB" id="3508128at2"/>
<dbReference type="Proteomes" id="UP000092482">
    <property type="component" value="Chromosome"/>
</dbReference>
<dbReference type="Pfam" id="PF10979">
    <property type="entry name" value="DUF2786"/>
    <property type="match status" value="1"/>
</dbReference>
<feature type="domain" description="DUF2786" evidence="2">
    <location>
        <begin position="144"/>
        <end position="183"/>
    </location>
</feature>
<evidence type="ECO:0000256" key="1">
    <source>
        <dbReference type="SAM" id="MobiDB-lite"/>
    </source>
</evidence>
<dbReference type="Pfam" id="PF23771">
    <property type="entry name" value="DUF7168"/>
    <property type="match status" value="1"/>
</dbReference>
<dbReference type="InterPro" id="IPR055592">
    <property type="entry name" value="DUF7168"/>
</dbReference>
<evidence type="ECO:0000259" key="2">
    <source>
        <dbReference type="Pfam" id="PF10979"/>
    </source>
</evidence>
<dbReference type="RefSeq" id="WP_066639771.1">
    <property type="nucleotide sequence ID" value="NZ_CP014989.1"/>
</dbReference>
<dbReference type="EMBL" id="CP014989">
    <property type="protein sequence ID" value="ANS79460.1"/>
    <property type="molecule type" value="Genomic_DNA"/>
</dbReference>
<accession>A0A1B1NDD0</accession>
<reference evidence="4 5" key="1">
    <citation type="submission" date="2016-03" db="EMBL/GenBank/DDBJ databases">
        <title>Shallow-sea hydrothermal system.</title>
        <authorList>
            <person name="Tang K."/>
        </authorList>
    </citation>
    <scope>NUCLEOTIDE SEQUENCE [LARGE SCALE GENOMIC DNA]</scope>
    <source>
        <strain evidence="4 5">JLT9</strain>
    </source>
</reference>
<name>A0A1B1NDD0_9MICO</name>
<dbReference type="PATRIC" id="fig|1758689.4.peg.2145"/>
<feature type="region of interest" description="Disordered" evidence="1">
    <location>
        <begin position="369"/>
        <end position="391"/>
    </location>
</feature>
<feature type="region of interest" description="Disordered" evidence="1">
    <location>
        <begin position="305"/>
        <end position="332"/>
    </location>
</feature>
<feature type="domain" description="DUF7168" evidence="3">
    <location>
        <begin position="216"/>
        <end position="314"/>
    </location>
</feature>
<dbReference type="STRING" id="1758689.SGUI_2064"/>
<dbReference type="AlphaFoldDB" id="A0A1B1NDD0"/>
<evidence type="ECO:0000313" key="4">
    <source>
        <dbReference type="EMBL" id="ANS79460.1"/>
    </source>
</evidence>
<dbReference type="InterPro" id="IPR024498">
    <property type="entry name" value="DUF2786"/>
</dbReference>
<proteinExistence type="predicted"/>
<evidence type="ECO:0000259" key="3">
    <source>
        <dbReference type="Pfam" id="PF23771"/>
    </source>
</evidence>
<keyword evidence="5" id="KW-1185">Reference proteome</keyword>
<sequence>MEGDWDTEGARARCAQLAEMLGELWRRGWEPADLHGWASRQRHGLFVAVLDDAMAADLAAHARVTVEERWFDQLAEIGAGVWWDRGTDHLSARARDDPGGWVVVDRTATVLLQLLRLLPALEQIAAPPGEAREQATSASDVDQKLLTKVRLLLAKAESTDFEEEADTFTAAAQKLMARHSIDRAMMDAAERVEERAQGRGGPTATRLGVDRPYDRPKFVLLASIAEANRCRAVWNQGIGRATVVGFPVDLRAVELLYASLLVQATSAMQAEGPRRSAHGGSRTRSFRSSFLTGFAYRVGERLEQAAEEEKGEAAGSLESHVTGTSRDGDTGARPGVALVLARRERKVDAAVTERFPHLGTVRSRATWDGEGYRSGRAAAERAHLGDRGRLA</sequence>
<gene>
    <name evidence="4" type="ORF">SGUI_2064</name>
</gene>
<evidence type="ECO:0000313" key="5">
    <source>
        <dbReference type="Proteomes" id="UP000092482"/>
    </source>
</evidence>
<protein>
    <submittedName>
        <fullName evidence="4">Uncharacterized protein</fullName>
    </submittedName>
</protein>